<reference evidence="2" key="1">
    <citation type="submission" date="2022-03" db="EMBL/GenBank/DDBJ databases">
        <authorList>
            <person name="Martin H S."/>
        </authorList>
    </citation>
    <scope>NUCLEOTIDE SEQUENCE</scope>
</reference>
<organism evidence="2 3">
    <name type="scientific">Iphiclides podalirius</name>
    <name type="common">scarce swallowtail</name>
    <dbReference type="NCBI Taxonomy" id="110791"/>
    <lineage>
        <taxon>Eukaryota</taxon>
        <taxon>Metazoa</taxon>
        <taxon>Ecdysozoa</taxon>
        <taxon>Arthropoda</taxon>
        <taxon>Hexapoda</taxon>
        <taxon>Insecta</taxon>
        <taxon>Pterygota</taxon>
        <taxon>Neoptera</taxon>
        <taxon>Endopterygota</taxon>
        <taxon>Lepidoptera</taxon>
        <taxon>Glossata</taxon>
        <taxon>Ditrysia</taxon>
        <taxon>Papilionoidea</taxon>
        <taxon>Papilionidae</taxon>
        <taxon>Papilioninae</taxon>
        <taxon>Iphiclides</taxon>
    </lineage>
</organism>
<feature type="compositionally biased region" description="Polar residues" evidence="1">
    <location>
        <begin position="31"/>
        <end position="42"/>
    </location>
</feature>
<proteinExistence type="predicted"/>
<dbReference type="Proteomes" id="UP000837857">
    <property type="component" value="Chromosome 23"/>
</dbReference>
<feature type="region of interest" description="Disordered" evidence="1">
    <location>
        <begin position="1"/>
        <end position="43"/>
    </location>
</feature>
<accession>A0ABN8IJI0</accession>
<gene>
    <name evidence="2" type="ORF">IPOD504_LOCUS9760</name>
</gene>
<sequence length="147" mass="17126">MPGRSVKWSRTGRREEESPNRQPCHSELIEGSQSVEATSQRPTYVAKRSIRDVTWSGIPQFGTGVGRGDPLYAYRTCFGNRWLRKRGIINKYFRSWDRTHTLSHNSPAHYSLRRSERREVAPAYAVRTCFGHRWELATPDRALREAY</sequence>
<protein>
    <submittedName>
        <fullName evidence="2">Uncharacterized protein</fullName>
    </submittedName>
</protein>
<dbReference type="EMBL" id="OW152835">
    <property type="protein sequence ID" value="CAH2056569.1"/>
    <property type="molecule type" value="Genomic_DNA"/>
</dbReference>
<keyword evidence="3" id="KW-1185">Reference proteome</keyword>
<evidence type="ECO:0000313" key="3">
    <source>
        <dbReference type="Proteomes" id="UP000837857"/>
    </source>
</evidence>
<evidence type="ECO:0000256" key="1">
    <source>
        <dbReference type="SAM" id="MobiDB-lite"/>
    </source>
</evidence>
<evidence type="ECO:0000313" key="2">
    <source>
        <dbReference type="EMBL" id="CAH2056569.1"/>
    </source>
</evidence>
<name>A0ABN8IJI0_9NEOP</name>
<feature type="non-terminal residue" evidence="2">
    <location>
        <position position="147"/>
    </location>
</feature>